<dbReference type="EMBL" id="AE014133">
    <property type="protein sequence ID" value="AAN57991.1"/>
    <property type="molecule type" value="Genomic_DNA"/>
</dbReference>
<dbReference type="Gene3D" id="1.10.10.2910">
    <property type="match status" value="1"/>
</dbReference>
<evidence type="ECO:0000313" key="3">
    <source>
        <dbReference type="Proteomes" id="UP000002512"/>
    </source>
</evidence>
<evidence type="ECO:0000313" key="2">
    <source>
        <dbReference type="EMBL" id="AAN57991.1"/>
    </source>
</evidence>
<dbReference type="RefSeq" id="WP_002268366.1">
    <property type="nucleotide sequence ID" value="NC_004350.2"/>
</dbReference>
<dbReference type="Pfam" id="PF06114">
    <property type="entry name" value="Peptidase_M78"/>
    <property type="match status" value="1"/>
</dbReference>
<evidence type="ECO:0000259" key="1">
    <source>
        <dbReference type="Pfam" id="PF06114"/>
    </source>
</evidence>
<protein>
    <recommendedName>
        <fullName evidence="1">IrrE N-terminal-like domain-containing protein</fullName>
    </recommendedName>
</protein>
<dbReference type="PATRIC" id="fig|210007.7.peg.189"/>
<dbReference type="SMR" id="Q8DW56"/>
<dbReference type="Proteomes" id="UP000002512">
    <property type="component" value="Chromosome"/>
</dbReference>
<reference evidence="2 3" key="1">
    <citation type="journal article" date="2002" name="Proc. Natl. Acad. Sci. U.S.A.">
        <title>Genome sequence of Streptococcus mutans UA159, a cariogenic dental pathogen.</title>
        <authorList>
            <person name="Ajdic D."/>
            <person name="McShan W.M."/>
            <person name="McLaughlin R.E."/>
            <person name="Savic G."/>
            <person name="Chang J."/>
            <person name="Carson M.B."/>
            <person name="Primeaux C."/>
            <person name="Tian R."/>
            <person name="Kenton S."/>
            <person name="Jia H."/>
            <person name="Lin S."/>
            <person name="Qian Y."/>
            <person name="Li S."/>
            <person name="Zhu H."/>
            <person name="Najar F."/>
            <person name="Lai H."/>
            <person name="White J."/>
            <person name="Roe B.A."/>
            <person name="Ferretti J.J."/>
        </authorList>
    </citation>
    <scope>NUCLEOTIDE SEQUENCE [LARGE SCALE GENOMIC DNA]</scope>
    <source>
        <strain evidence="3">ATCC 700610 / UA159</strain>
    </source>
</reference>
<name>Q8DW56_STRMU</name>
<dbReference type="InterPro" id="IPR010359">
    <property type="entry name" value="IrrE_HExxH"/>
</dbReference>
<feature type="domain" description="IrrE N-terminal-like" evidence="1">
    <location>
        <begin position="11"/>
        <end position="131"/>
    </location>
</feature>
<dbReference type="AlphaFoldDB" id="Q8DW56"/>
<keyword evidence="3" id="KW-1185">Reference proteome</keyword>
<accession>Q8DW56</accession>
<dbReference type="KEGG" id="smu:SMU_219"/>
<organism evidence="2 3">
    <name type="scientific">Streptococcus mutans serotype c (strain ATCC 700610 / UA159)</name>
    <dbReference type="NCBI Taxonomy" id="210007"/>
    <lineage>
        <taxon>Bacteria</taxon>
        <taxon>Bacillati</taxon>
        <taxon>Bacillota</taxon>
        <taxon>Bacilli</taxon>
        <taxon>Lactobacillales</taxon>
        <taxon>Streptococcaceae</taxon>
        <taxon>Streptococcus</taxon>
    </lineage>
</organism>
<proteinExistence type="predicted"/>
<dbReference type="HOGENOM" id="CLU_1854041_0_0_9"/>
<dbReference type="DNASU" id="1027819"/>
<dbReference type="OrthoDB" id="2220814at2"/>
<sequence>MNLSKIVRDTEKLGVTIIFCPFKKEKGRHLVTSNTKFILINETLSDTEKINVILHEITHFINKDTGNILSQSNTFAHYIEKEAEVERIINFMNLINDEYPIDESFNYLDYMHKAFIPEKYENIVKEEAKKLYQKNKIKLTKPK</sequence>
<gene>
    <name evidence="2" type="ordered locus">SMU_219</name>
</gene>